<feature type="non-terminal residue" evidence="1">
    <location>
        <position position="1"/>
    </location>
</feature>
<organism evidence="1">
    <name type="scientific">marine sediment metagenome</name>
    <dbReference type="NCBI Taxonomy" id="412755"/>
    <lineage>
        <taxon>unclassified sequences</taxon>
        <taxon>metagenomes</taxon>
        <taxon>ecological metagenomes</taxon>
    </lineage>
</organism>
<sequence length="29" mass="3226">LPNAITFMSKGCEIIDLSEVRAHGIYSIF</sequence>
<gene>
    <name evidence="1" type="ORF">S01H4_66841</name>
</gene>
<protein>
    <submittedName>
        <fullName evidence="1">Uncharacterized protein</fullName>
    </submittedName>
</protein>
<proteinExistence type="predicted"/>
<name>X1G3H4_9ZZZZ</name>
<evidence type="ECO:0000313" key="1">
    <source>
        <dbReference type="EMBL" id="GAH27563.1"/>
    </source>
</evidence>
<accession>X1G3H4</accession>
<dbReference type="AlphaFoldDB" id="X1G3H4"/>
<comment type="caution">
    <text evidence="1">The sequence shown here is derived from an EMBL/GenBank/DDBJ whole genome shotgun (WGS) entry which is preliminary data.</text>
</comment>
<dbReference type="EMBL" id="BART01041624">
    <property type="protein sequence ID" value="GAH27563.1"/>
    <property type="molecule type" value="Genomic_DNA"/>
</dbReference>
<reference evidence="1" key="1">
    <citation type="journal article" date="2014" name="Front. Microbiol.">
        <title>High frequency of phylogenetically diverse reductive dehalogenase-homologous genes in deep subseafloor sedimentary metagenomes.</title>
        <authorList>
            <person name="Kawai M."/>
            <person name="Futagami T."/>
            <person name="Toyoda A."/>
            <person name="Takaki Y."/>
            <person name="Nishi S."/>
            <person name="Hori S."/>
            <person name="Arai W."/>
            <person name="Tsubouchi T."/>
            <person name="Morono Y."/>
            <person name="Uchiyama I."/>
            <person name="Ito T."/>
            <person name="Fujiyama A."/>
            <person name="Inagaki F."/>
            <person name="Takami H."/>
        </authorList>
    </citation>
    <scope>NUCLEOTIDE SEQUENCE</scope>
    <source>
        <strain evidence="1">Expedition CK06-06</strain>
    </source>
</reference>